<dbReference type="PANTHER" id="PTHR31672">
    <property type="entry name" value="BNACNNG10540D PROTEIN"/>
    <property type="match status" value="1"/>
</dbReference>
<dbReference type="InterPro" id="IPR006527">
    <property type="entry name" value="F-box-assoc_dom_typ1"/>
</dbReference>
<proteinExistence type="predicted"/>
<evidence type="ECO:0000313" key="3">
    <source>
        <dbReference type="EMBL" id="GEU79148.1"/>
    </source>
</evidence>
<evidence type="ECO:0000259" key="2">
    <source>
        <dbReference type="Pfam" id="PF07734"/>
    </source>
</evidence>
<evidence type="ECO:0008006" key="4">
    <source>
        <dbReference type="Google" id="ProtNLM"/>
    </source>
</evidence>
<accession>A0A6L2MYT1</accession>
<organism evidence="3">
    <name type="scientific">Tanacetum cinerariifolium</name>
    <name type="common">Dalmatian daisy</name>
    <name type="synonym">Chrysanthemum cinerariifolium</name>
    <dbReference type="NCBI Taxonomy" id="118510"/>
    <lineage>
        <taxon>Eukaryota</taxon>
        <taxon>Viridiplantae</taxon>
        <taxon>Streptophyta</taxon>
        <taxon>Embryophyta</taxon>
        <taxon>Tracheophyta</taxon>
        <taxon>Spermatophyta</taxon>
        <taxon>Magnoliopsida</taxon>
        <taxon>eudicotyledons</taxon>
        <taxon>Gunneridae</taxon>
        <taxon>Pentapetalae</taxon>
        <taxon>asterids</taxon>
        <taxon>campanulids</taxon>
        <taxon>Asterales</taxon>
        <taxon>Asteraceae</taxon>
        <taxon>Asteroideae</taxon>
        <taxon>Anthemideae</taxon>
        <taxon>Anthemidinae</taxon>
        <taxon>Tanacetum</taxon>
    </lineage>
</organism>
<protein>
    <recommendedName>
        <fullName evidence="4">F-box domain-containing protein</fullName>
    </recommendedName>
</protein>
<dbReference type="EMBL" id="BKCJ010007812">
    <property type="protein sequence ID" value="GEU79148.1"/>
    <property type="molecule type" value="Genomic_DNA"/>
</dbReference>
<reference evidence="3" key="1">
    <citation type="journal article" date="2019" name="Sci. Rep.">
        <title>Draft genome of Tanacetum cinerariifolium, the natural source of mosquito coil.</title>
        <authorList>
            <person name="Yamashiro T."/>
            <person name="Shiraishi A."/>
            <person name="Satake H."/>
            <person name="Nakayama K."/>
        </authorList>
    </citation>
    <scope>NUCLEOTIDE SEQUENCE</scope>
</reference>
<comment type="caution">
    <text evidence="3">The sequence shown here is derived from an EMBL/GenBank/DDBJ whole genome shotgun (WGS) entry which is preliminary data.</text>
</comment>
<gene>
    <name evidence="3" type="ORF">Tci_051126</name>
</gene>
<dbReference type="InterPro" id="IPR050796">
    <property type="entry name" value="SCF_F-box_component"/>
</dbReference>
<name>A0A6L2MYT1_TANCI</name>
<sequence>MSDNIPLFEIQLEIMKRVPDVKSLIRFRSVSKPLKSFIDSSKFISGYGTRDTQPHSLLLRYIDNVYPYEVKYVSFVDDVSFPQQQQDFAPNVSDLVKPFRALKVIGSSCGLWCLHCYKNWPTEMVVIWNPSIRKSVCIVVPCVLTRAFGTLNHFGFGVCPSTCDPTIVKISYFDRSLARKKDTAKWQVEIFTLSSKTWKMIPSSNLPRESITFQFSTQVAIDRFIYWLAFDKIVTNDDGYNNKNLILSFNLITREFKEVNLPPSLENHLSPHFSLSKLSESLVVSAYTYAVGELVYNVWIMGKEGGVITSFTKLLTINTSFPAPVRKLLGFRMSGEPIMETEKEDEDFATVEIYKPCSEHINDLGINGETDSFFICPYTETLFLVDHSDGCIISNDY</sequence>
<dbReference type="InterPro" id="IPR017451">
    <property type="entry name" value="F-box-assoc_interact_dom"/>
</dbReference>
<feature type="domain" description="F-box" evidence="1">
    <location>
        <begin position="9"/>
        <end position="43"/>
    </location>
</feature>
<evidence type="ECO:0000259" key="1">
    <source>
        <dbReference type="Pfam" id="PF00646"/>
    </source>
</evidence>
<feature type="domain" description="F-box associated beta-propeller type 1" evidence="2">
    <location>
        <begin position="116"/>
        <end position="322"/>
    </location>
</feature>
<dbReference type="AlphaFoldDB" id="A0A6L2MYT1"/>
<dbReference type="Pfam" id="PF00646">
    <property type="entry name" value="F-box"/>
    <property type="match status" value="1"/>
</dbReference>
<dbReference type="NCBIfam" id="TIGR01640">
    <property type="entry name" value="F_box_assoc_1"/>
    <property type="match status" value="1"/>
</dbReference>
<dbReference type="PANTHER" id="PTHR31672:SF10">
    <property type="entry name" value="F-BOX DOMAIN-CONTAINING PROTEIN"/>
    <property type="match status" value="1"/>
</dbReference>
<dbReference type="Pfam" id="PF07734">
    <property type="entry name" value="FBA_1"/>
    <property type="match status" value="1"/>
</dbReference>
<dbReference type="InterPro" id="IPR001810">
    <property type="entry name" value="F-box_dom"/>
</dbReference>